<dbReference type="GO" id="GO:0022627">
    <property type="term" value="C:cytosolic small ribosomal subunit"/>
    <property type="evidence" value="ECO:0007669"/>
    <property type="project" value="TreeGrafter"/>
</dbReference>
<gene>
    <name evidence="4" type="ORF">Ddye_028748</name>
</gene>
<comment type="caution">
    <text evidence="4">The sequence shown here is derived from an EMBL/GenBank/DDBJ whole genome shotgun (WGS) entry which is preliminary data.</text>
</comment>
<dbReference type="PANTHER" id="PTHR11710:SF0">
    <property type="entry name" value="40S RIBOSOMAL PROTEIN S19"/>
    <property type="match status" value="1"/>
</dbReference>
<protein>
    <recommendedName>
        <fullName evidence="6">Ribosomal protein S19</fullName>
    </recommendedName>
</protein>
<organism evidence="4 5">
    <name type="scientific">Dipteronia dyeriana</name>
    <dbReference type="NCBI Taxonomy" id="168575"/>
    <lineage>
        <taxon>Eukaryota</taxon>
        <taxon>Viridiplantae</taxon>
        <taxon>Streptophyta</taxon>
        <taxon>Embryophyta</taxon>
        <taxon>Tracheophyta</taxon>
        <taxon>Spermatophyta</taxon>
        <taxon>Magnoliopsida</taxon>
        <taxon>eudicotyledons</taxon>
        <taxon>Gunneridae</taxon>
        <taxon>Pentapetalae</taxon>
        <taxon>rosids</taxon>
        <taxon>malvids</taxon>
        <taxon>Sapindales</taxon>
        <taxon>Sapindaceae</taxon>
        <taxon>Hippocastanoideae</taxon>
        <taxon>Acereae</taxon>
        <taxon>Dipteronia</taxon>
    </lineage>
</organism>
<comment type="similarity">
    <text evidence="1">Belongs to the eukaryotic ribosomal protein eS19 family.</text>
</comment>
<evidence type="ECO:0008006" key="6">
    <source>
        <dbReference type="Google" id="ProtNLM"/>
    </source>
</evidence>
<keyword evidence="5" id="KW-1185">Reference proteome</keyword>
<accession>A0AAD9TDI0</accession>
<evidence type="ECO:0000313" key="4">
    <source>
        <dbReference type="EMBL" id="KAK2633956.1"/>
    </source>
</evidence>
<dbReference type="InterPro" id="IPR036388">
    <property type="entry name" value="WH-like_DNA-bd_sf"/>
</dbReference>
<dbReference type="SUPFAM" id="SSF46785">
    <property type="entry name" value="Winged helix' DNA-binding domain"/>
    <property type="match status" value="1"/>
</dbReference>
<name>A0AAD9TDI0_9ROSI</name>
<dbReference type="InterPro" id="IPR036390">
    <property type="entry name" value="WH_DNA-bd_sf"/>
</dbReference>
<sequence>MATAKIVKDISPHKFVKAYSAYLKRPGKMELPPWTDIVKTSQFKELGPYDPELVLCSSCFNGQENLLEGRS</sequence>
<dbReference type="GO" id="GO:0000028">
    <property type="term" value="P:ribosomal small subunit assembly"/>
    <property type="evidence" value="ECO:0007669"/>
    <property type="project" value="TreeGrafter"/>
</dbReference>
<dbReference type="Gene3D" id="1.10.10.10">
    <property type="entry name" value="Winged helix-like DNA-binding domain superfamily/Winged helix DNA-binding domain"/>
    <property type="match status" value="1"/>
</dbReference>
<dbReference type="GO" id="GO:0006412">
    <property type="term" value="P:translation"/>
    <property type="evidence" value="ECO:0007669"/>
    <property type="project" value="InterPro"/>
</dbReference>
<dbReference type="Pfam" id="PF01090">
    <property type="entry name" value="Ribosomal_S19e"/>
    <property type="match status" value="1"/>
</dbReference>
<dbReference type="PANTHER" id="PTHR11710">
    <property type="entry name" value="40S RIBOSOMAL PROTEIN S19"/>
    <property type="match status" value="1"/>
</dbReference>
<dbReference type="GO" id="GO:0003723">
    <property type="term" value="F:RNA binding"/>
    <property type="evidence" value="ECO:0007669"/>
    <property type="project" value="TreeGrafter"/>
</dbReference>
<dbReference type="AlphaFoldDB" id="A0AAD9TDI0"/>
<evidence type="ECO:0000313" key="5">
    <source>
        <dbReference type="Proteomes" id="UP001280121"/>
    </source>
</evidence>
<dbReference type="InterPro" id="IPR001266">
    <property type="entry name" value="Ribosomal_eS19"/>
</dbReference>
<proteinExistence type="inferred from homology"/>
<evidence type="ECO:0000256" key="3">
    <source>
        <dbReference type="ARBA" id="ARBA00023274"/>
    </source>
</evidence>
<dbReference type="Proteomes" id="UP001280121">
    <property type="component" value="Unassembled WGS sequence"/>
</dbReference>
<keyword evidence="3" id="KW-0687">Ribonucleoprotein</keyword>
<evidence type="ECO:0000256" key="1">
    <source>
        <dbReference type="ARBA" id="ARBA00010014"/>
    </source>
</evidence>
<evidence type="ECO:0000256" key="2">
    <source>
        <dbReference type="ARBA" id="ARBA00022980"/>
    </source>
</evidence>
<dbReference type="GO" id="GO:0003735">
    <property type="term" value="F:structural constituent of ribosome"/>
    <property type="evidence" value="ECO:0007669"/>
    <property type="project" value="InterPro"/>
</dbReference>
<keyword evidence="2" id="KW-0689">Ribosomal protein</keyword>
<reference evidence="4" key="1">
    <citation type="journal article" date="2023" name="Plant J.">
        <title>Genome sequences and population genomics provide insights into the demographic history, inbreeding, and mutation load of two 'living fossil' tree species of Dipteronia.</title>
        <authorList>
            <person name="Feng Y."/>
            <person name="Comes H.P."/>
            <person name="Chen J."/>
            <person name="Zhu S."/>
            <person name="Lu R."/>
            <person name="Zhang X."/>
            <person name="Li P."/>
            <person name="Qiu J."/>
            <person name="Olsen K.M."/>
            <person name="Qiu Y."/>
        </authorList>
    </citation>
    <scope>NUCLEOTIDE SEQUENCE</scope>
    <source>
        <strain evidence="4">KIB01</strain>
    </source>
</reference>
<dbReference type="EMBL" id="JANJYI010000009">
    <property type="protein sequence ID" value="KAK2633956.1"/>
    <property type="molecule type" value="Genomic_DNA"/>
</dbReference>